<evidence type="ECO:0000256" key="2">
    <source>
        <dbReference type="SAM" id="MobiDB-lite"/>
    </source>
</evidence>
<reference evidence="3 4" key="1">
    <citation type="submission" date="2024-08" db="EMBL/GenBank/DDBJ databases">
        <title>Gnathostoma spinigerum genome.</title>
        <authorList>
            <person name="Gonzalez-Bertolin B."/>
            <person name="Monzon S."/>
            <person name="Zaballos A."/>
            <person name="Jimenez P."/>
            <person name="Dekumyoy P."/>
            <person name="Varona S."/>
            <person name="Cuesta I."/>
            <person name="Sumanam S."/>
            <person name="Adisakwattana P."/>
            <person name="Gasser R.B."/>
            <person name="Hernandez-Gonzalez A."/>
            <person name="Young N.D."/>
            <person name="Perteguer M.J."/>
        </authorList>
    </citation>
    <scope>NUCLEOTIDE SEQUENCE [LARGE SCALE GENOMIC DNA]</scope>
    <source>
        <strain evidence="3">AL3</strain>
        <tissue evidence="3">Liver</tissue>
    </source>
</reference>
<accession>A0ABD6EL32</accession>
<comment type="caution">
    <text evidence="3">The sequence shown here is derived from an EMBL/GenBank/DDBJ whole genome shotgun (WGS) entry which is preliminary data.</text>
</comment>
<evidence type="ECO:0000313" key="3">
    <source>
        <dbReference type="EMBL" id="MFH4978864.1"/>
    </source>
</evidence>
<evidence type="ECO:0000256" key="1">
    <source>
        <dbReference type="SAM" id="Coils"/>
    </source>
</evidence>
<keyword evidence="4" id="KW-1185">Reference proteome</keyword>
<feature type="coiled-coil region" evidence="1">
    <location>
        <begin position="128"/>
        <end position="167"/>
    </location>
</feature>
<keyword evidence="1" id="KW-0175">Coiled coil</keyword>
<dbReference type="AlphaFoldDB" id="A0ABD6EL32"/>
<dbReference type="EMBL" id="JBGFUD010003603">
    <property type="protein sequence ID" value="MFH4978864.1"/>
    <property type="molecule type" value="Genomic_DNA"/>
</dbReference>
<name>A0ABD6EL32_9BILA</name>
<dbReference type="Proteomes" id="UP001608902">
    <property type="component" value="Unassembled WGS sequence"/>
</dbReference>
<proteinExistence type="predicted"/>
<organism evidence="3 4">
    <name type="scientific">Gnathostoma spinigerum</name>
    <dbReference type="NCBI Taxonomy" id="75299"/>
    <lineage>
        <taxon>Eukaryota</taxon>
        <taxon>Metazoa</taxon>
        <taxon>Ecdysozoa</taxon>
        <taxon>Nematoda</taxon>
        <taxon>Chromadorea</taxon>
        <taxon>Rhabditida</taxon>
        <taxon>Spirurina</taxon>
        <taxon>Gnathostomatomorpha</taxon>
        <taxon>Gnathostomatoidea</taxon>
        <taxon>Gnathostomatidae</taxon>
        <taxon>Gnathostoma</taxon>
    </lineage>
</organism>
<evidence type="ECO:0000313" key="4">
    <source>
        <dbReference type="Proteomes" id="UP001608902"/>
    </source>
</evidence>
<gene>
    <name evidence="3" type="ORF">AB6A40_005573</name>
</gene>
<feature type="region of interest" description="Disordered" evidence="2">
    <location>
        <begin position="360"/>
        <end position="383"/>
    </location>
</feature>
<sequence length="383" mass="43028">MSITPQSWTFAESLYLLQLYNTENDDIWQFCSSSLQKKFGRKRPSGFFEKKLCEKRLSEILSEGHPEHVLPEKDGHFSRKELINSWISYMRKKAEEERQRNIELILVEMRKTAEIINRLNSDDCDMTADEMKKLIEEQKERDKNKNQELLQAELAYYRRKIREMEALRKANPGMYPRIPIVIPPSHPTSLDTDEPQSPIKPLFDDAGLSLREKAVPTTTMNLRSVSQSPIKSHMSQVHVKIPVSPVKSPRKKTARSPTTTENEFPNIVREMNVVSSNSLSKPNADSCLTETVGKSPAAFSKTTALLTSDDNETTAANDFGSSSCISTEISCGEEAASSSQAIAIRPPSSLLLVSDRHSVRPAGPVKMTKNEGKLSLSDEGDQV</sequence>
<protein>
    <submittedName>
        <fullName evidence="3">Uncharacterized protein</fullName>
    </submittedName>
</protein>